<dbReference type="OrthoDB" id="1467719at2"/>
<dbReference type="Proteomes" id="UP000285517">
    <property type="component" value="Chromosome"/>
</dbReference>
<keyword evidence="1" id="KW-0472">Membrane</keyword>
<sequence length="111" mass="13810">MKFSKIKNNKWFRFMSNKYVLIMILFIVWMVFFDTNSYLIHRELDKEIDGLEDNTEFYQKQIDHDKSFIQKMDNSDEMEKFAREKYYLKRENEDIFIIEHEDSIQKNKSNE</sequence>
<protein>
    <submittedName>
        <fullName evidence="2">Septum formation initiator family protein</fullName>
    </submittedName>
</protein>
<keyword evidence="1" id="KW-0812">Transmembrane</keyword>
<dbReference type="KEGG" id="aev:EI546_15960"/>
<keyword evidence="3" id="KW-1185">Reference proteome</keyword>
<dbReference type="InterPro" id="IPR007060">
    <property type="entry name" value="FtsL/DivIC"/>
</dbReference>
<evidence type="ECO:0000313" key="3">
    <source>
        <dbReference type="Proteomes" id="UP000285517"/>
    </source>
</evidence>
<gene>
    <name evidence="2" type="ORF">EI546_15960</name>
</gene>
<name>A0A410G7B3_9FLAO</name>
<dbReference type="AlphaFoldDB" id="A0A410G7B3"/>
<dbReference type="Pfam" id="PF04977">
    <property type="entry name" value="DivIC"/>
    <property type="match status" value="1"/>
</dbReference>
<keyword evidence="1" id="KW-1133">Transmembrane helix</keyword>
<feature type="transmembrane region" description="Helical" evidence="1">
    <location>
        <begin position="20"/>
        <end position="40"/>
    </location>
</feature>
<dbReference type="EMBL" id="CP034951">
    <property type="protein sequence ID" value="QAA83111.1"/>
    <property type="molecule type" value="Genomic_DNA"/>
</dbReference>
<proteinExistence type="predicted"/>
<reference evidence="2 3" key="1">
    <citation type="submission" date="2019-01" db="EMBL/GenBank/DDBJ databases">
        <title>Complete genome sequencing of Aequorivita sp. H23M31.</title>
        <authorList>
            <person name="Bae J.-W."/>
        </authorList>
    </citation>
    <scope>NUCLEOTIDE SEQUENCE [LARGE SCALE GENOMIC DNA]</scope>
    <source>
        <strain evidence="2 3">H23M31</strain>
    </source>
</reference>
<organism evidence="2 3">
    <name type="scientific">Aequorivita ciconiae</name>
    <dbReference type="NCBI Taxonomy" id="2494375"/>
    <lineage>
        <taxon>Bacteria</taxon>
        <taxon>Pseudomonadati</taxon>
        <taxon>Bacteroidota</taxon>
        <taxon>Flavobacteriia</taxon>
        <taxon>Flavobacteriales</taxon>
        <taxon>Flavobacteriaceae</taxon>
        <taxon>Aequorivita</taxon>
    </lineage>
</organism>
<evidence type="ECO:0000256" key="1">
    <source>
        <dbReference type="SAM" id="Phobius"/>
    </source>
</evidence>
<accession>A0A410G7B3</accession>
<evidence type="ECO:0000313" key="2">
    <source>
        <dbReference type="EMBL" id="QAA83111.1"/>
    </source>
</evidence>